<proteinExistence type="predicted"/>
<keyword evidence="2" id="KW-1185">Reference proteome</keyword>
<dbReference type="AlphaFoldDB" id="A0A9Q1CKH3"/>
<reference evidence="1" key="1">
    <citation type="submission" date="2021-10" db="EMBL/GenBank/DDBJ databases">
        <title>Tropical sea cucumber genome reveals ecological adaptation and Cuvierian tubules defense mechanism.</title>
        <authorList>
            <person name="Chen T."/>
        </authorList>
    </citation>
    <scope>NUCLEOTIDE SEQUENCE</scope>
    <source>
        <strain evidence="1">Nanhai2018</strain>
        <tissue evidence="1">Muscle</tissue>
    </source>
</reference>
<dbReference type="EMBL" id="JAIZAY010000002">
    <property type="protein sequence ID" value="KAJ8046596.1"/>
    <property type="molecule type" value="Genomic_DNA"/>
</dbReference>
<evidence type="ECO:0000313" key="1">
    <source>
        <dbReference type="EMBL" id="KAJ8046596.1"/>
    </source>
</evidence>
<gene>
    <name evidence="1" type="ORF">HOLleu_05328</name>
</gene>
<dbReference type="Proteomes" id="UP001152320">
    <property type="component" value="Chromosome 2"/>
</dbReference>
<evidence type="ECO:0000313" key="2">
    <source>
        <dbReference type="Proteomes" id="UP001152320"/>
    </source>
</evidence>
<sequence>MSDNLKLWYHIMMAAERTQCTRLDTFLSKTVCNPQKTNMLNNGICEVILDASLPISSAEGGFQERMKIIKPIYTVPSWKIT</sequence>
<protein>
    <submittedName>
        <fullName evidence="1">Uncharacterized protein</fullName>
    </submittedName>
</protein>
<name>A0A9Q1CKH3_HOLLE</name>
<comment type="caution">
    <text evidence="1">The sequence shown here is derived from an EMBL/GenBank/DDBJ whole genome shotgun (WGS) entry which is preliminary data.</text>
</comment>
<organism evidence="1 2">
    <name type="scientific">Holothuria leucospilota</name>
    <name type="common">Black long sea cucumber</name>
    <name type="synonym">Mertensiothuria leucospilota</name>
    <dbReference type="NCBI Taxonomy" id="206669"/>
    <lineage>
        <taxon>Eukaryota</taxon>
        <taxon>Metazoa</taxon>
        <taxon>Echinodermata</taxon>
        <taxon>Eleutherozoa</taxon>
        <taxon>Echinozoa</taxon>
        <taxon>Holothuroidea</taxon>
        <taxon>Aspidochirotacea</taxon>
        <taxon>Aspidochirotida</taxon>
        <taxon>Holothuriidae</taxon>
        <taxon>Holothuria</taxon>
    </lineage>
</organism>
<accession>A0A9Q1CKH3</accession>